<organism evidence="13 14">
    <name type="scientific">Tumidithrix elongata BACA0141</name>
    <dbReference type="NCBI Taxonomy" id="2716417"/>
    <lineage>
        <taxon>Bacteria</taxon>
        <taxon>Bacillati</taxon>
        <taxon>Cyanobacteriota</taxon>
        <taxon>Cyanophyceae</taxon>
        <taxon>Pseudanabaenales</taxon>
        <taxon>Pseudanabaenaceae</taxon>
        <taxon>Tumidithrix</taxon>
        <taxon>Tumidithrix elongata</taxon>
    </lineage>
</organism>
<protein>
    <recommendedName>
        <fullName evidence="3">histidine kinase</fullName>
        <ecNumber evidence="3">2.7.13.3</ecNumber>
    </recommendedName>
</protein>
<dbReference type="InterPro" id="IPR050351">
    <property type="entry name" value="BphY/WalK/GraS-like"/>
</dbReference>
<accession>A0AAW9PYL3</accession>
<keyword evidence="4" id="KW-0597">Phosphoprotein</keyword>
<dbReference type="InterPro" id="IPR003661">
    <property type="entry name" value="HisK_dim/P_dom"/>
</dbReference>
<dbReference type="Pfam" id="PF02518">
    <property type="entry name" value="HATPase_c"/>
    <property type="match status" value="1"/>
</dbReference>
<dbReference type="Proteomes" id="UP001333818">
    <property type="component" value="Unassembled WGS sequence"/>
</dbReference>
<dbReference type="SMART" id="SM00091">
    <property type="entry name" value="PAS"/>
    <property type="match status" value="1"/>
</dbReference>
<dbReference type="EC" id="2.7.13.3" evidence="3"/>
<dbReference type="PANTHER" id="PTHR42878:SF15">
    <property type="entry name" value="BACTERIOPHYTOCHROME"/>
    <property type="match status" value="1"/>
</dbReference>
<evidence type="ECO:0000256" key="8">
    <source>
        <dbReference type="ARBA" id="ARBA00023136"/>
    </source>
</evidence>
<feature type="domain" description="Phytochrome chromophore attachment site" evidence="10">
    <location>
        <begin position="166"/>
        <end position="305"/>
    </location>
</feature>
<keyword evidence="8" id="KW-0472">Membrane</keyword>
<keyword evidence="7" id="KW-0902">Two-component regulatory system</keyword>
<name>A0AAW9PYL3_9CYAN</name>
<dbReference type="GO" id="GO:0000155">
    <property type="term" value="F:phosphorelay sensor kinase activity"/>
    <property type="evidence" value="ECO:0007669"/>
    <property type="project" value="InterPro"/>
</dbReference>
<dbReference type="RefSeq" id="WP_330482762.1">
    <property type="nucleotide sequence ID" value="NZ_JAZBJZ010000016.1"/>
</dbReference>
<dbReference type="InterPro" id="IPR004358">
    <property type="entry name" value="Sig_transdc_His_kin-like_C"/>
</dbReference>
<dbReference type="Gene3D" id="1.10.287.130">
    <property type="match status" value="1"/>
</dbReference>
<keyword evidence="5" id="KW-0808">Transferase</keyword>
<dbReference type="SUPFAM" id="SSF55785">
    <property type="entry name" value="PYP-like sensor domain (PAS domain)"/>
    <property type="match status" value="1"/>
</dbReference>
<dbReference type="Gene3D" id="3.30.450.40">
    <property type="match status" value="1"/>
</dbReference>
<evidence type="ECO:0000259" key="11">
    <source>
        <dbReference type="PROSITE" id="PS50109"/>
    </source>
</evidence>
<evidence type="ECO:0000259" key="10">
    <source>
        <dbReference type="PROSITE" id="PS50046"/>
    </source>
</evidence>
<dbReference type="GO" id="GO:0000156">
    <property type="term" value="F:phosphorelay response regulator activity"/>
    <property type="evidence" value="ECO:0007669"/>
    <property type="project" value="TreeGrafter"/>
</dbReference>
<dbReference type="PANTHER" id="PTHR42878">
    <property type="entry name" value="TWO-COMPONENT HISTIDINE KINASE"/>
    <property type="match status" value="1"/>
</dbReference>
<dbReference type="EMBL" id="JAZBJZ010000016">
    <property type="protein sequence ID" value="MEE3716335.1"/>
    <property type="molecule type" value="Genomic_DNA"/>
</dbReference>
<dbReference type="InterPro" id="IPR036097">
    <property type="entry name" value="HisK_dim/P_sf"/>
</dbReference>
<evidence type="ECO:0000256" key="9">
    <source>
        <dbReference type="SAM" id="Coils"/>
    </source>
</evidence>
<dbReference type="AlphaFoldDB" id="A0AAW9PYL3"/>
<dbReference type="SUPFAM" id="SSF47384">
    <property type="entry name" value="Homodimeric domain of signal transducing histidine kinase"/>
    <property type="match status" value="1"/>
</dbReference>
<comment type="similarity">
    <text evidence="2">In the N-terminal section; belongs to the phytochrome family.</text>
</comment>
<dbReference type="InterPro" id="IPR000014">
    <property type="entry name" value="PAS"/>
</dbReference>
<dbReference type="CDD" id="cd00130">
    <property type="entry name" value="PAS"/>
    <property type="match status" value="1"/>
</dbReference>
<keyword evidence="6" id="KW-0418">Kinase</keyword>
<dbReference type="FunFam" id="3.30.565.10:FF:000006">
    <property type="entry name" value="Sensor histidine kinase WalK"/>
    <property type="match status" value="1"/>
</dbReference>
<evidence type="ECO:0000313" key="13">
    <source>
        <dbReference type="EMBL" id="MEE3716335.1"/>
    </source>
</evidence>
<dbReference type="NCBIfam" id="TIGR00229">
    <property type="entry name" value="sensory_box"/>
    <property type="match status" value="1"/>
</dbReference>
<dbReference type="PRINTS" id="PR00344">
    <property type="entry name" value="BCTRLSENSOR"/>
</dbReference>
<evidence type="ECO:0000256" key="1">
    <source>
        <dbReference type="ARBA" id="ARBA00000085"/>
    </source>
</evidence>
<evidence type="ECO:0000256" key="6">
    <source>
        <dbReference type="ARBA" id="ARBA00022777"/>
    </source>
</evidence>
<gene>
    <name evidence="13" type="ORF">V2H45_06220</name>
</gene>
<keyword evidence="14" id="KW-1185">Reference proteome</keyword>
<dbReference type="InterPro" id="IPR003594">
    <property type="entry name" value="HATPase_dom"/>
</dbReference>
<feature type="coiled-coil region" evidence="9">
    <location>
        <begin position="319"/>
        <end position="362"/>
    </location>
</feature>
<keyword evidence="9" id="KW-0175">Coiled coil</keyword>
<dbReference type="InterPro" id="IPR036890">
    <property type="entry name" value="HATPase_C_sf"/>
</dbReference>
<reference evidence="13" key="1">
    <citation type="submission" date="2024-01" db="EMBL/GenBank/DDBJ databases">
        <title>Bank of Algae and Cyanobacteria of the Azores (BACA) strain genomes.</title>
        <authorList>
            <person name="Luz R."/>
            <person name="Cordeiro R."/>
            <person name="Fonseca A."/>
            <person name="Goncalves V."/>
        </authorList>
    </citation>
    <scope>NUCLEOTIDE SEQUENCE</scope>
    <source>
        <strain evidence="13">BACA0141</strain>
    </source>
</reference>
<dbReference type="InterPro" id="IPR029016">
    <property type="entry name" value="GAF-like_dom_sf"/>
</dbReference>
<dbReference type="PROSITE" id="PS50112">
    <property type="entry name" value="PAS"/>
    <property type="match status" value="1"/>
</dbReference>
<feature type="domain" description="PAS" evidence="12">
    <location>
        <begin position="1"/>
        <end position="53"/>
    </location>
</feature>
<dbReference type="PROSITE" id="PS50046">
    <property type="entry name" value="PHYTOCHROME_2"/>
    <property type="match status" value="1"/>
</dbReference>
<dbReference type="InterPro" id="IPR016132">
    <property type="entry name" value="Phyto_chromo_attachment"/>
</dbReference>
<dbReference type="SMART" id="SM00065">
    <property type="entry name" value="GAF"/>
    <property type="match status" value="1"/>
</dbReference>
<dbReference type="Pfam" id="PF00512">
    <property type="entry name" value="HisKA"/>
    <property type="match status" value="1"/>
</dbReference>
<comment type="catalytic activity">
    <reaction evidence="1">
        <text>ATP + protein L-histidine = ADP + protein N-phospho-L-histidine.</text>
        <dbReference type="EC" id="2.7.13.3"/>
    </reaction>
</comment>
<dbReference type="SUPFAM" id="SSF55781">
    <property type="entry name" value="GAF domain-like"/>
    <property type="match status" value="1"/>
</dbReference>
<dbReference type="GO" id="GO:0030295">
    <property type="term" value="F:protein kinase activator activity"/>
    <property type="evidence" value="ECO:0007669"/>
    <property type="project" value="TreeGrafter"/>
</dbReference>
<dbReference type="InterPro" id="IPR035965">
    <property type="entry name" value="PAS-like_dom_sf"/>
</dbReference>
<dbReference type="Gene3D" id="3.30.565.10">
    <property type="entry name" value="Histidine kinase-like ATPase, C-terminal domain"/>
    <property type="match status" value="1"/>
</dbReference>
<sequence>MSQQIDELLNHAPCGFLSFTDDGAIALVNLTLSELLGYPRDFLAGKMLDVILPIASRIFYQTHFFPLLKLHGKVEEIYFSLRAKSGNDIPMLINAERRQQGETFVNNCIFIPIRQRIQYEDEILKAKKAAEAAALAQKQAEIALREQYDRAILLSGITQRIRDSLNLATIFEISTQEIRQSIHADRVGIFKFQPDSNFNDGEFVCESVADGFDSAIAIKIHDRCFGEQYAPFYQQGRIQAVDDIYHAGLTECHRDILQRFQVQANLVVPLLKGAHLWGLLCIHQCSAPRQWQAVEIDFIQQIANQLTIAIQQANLFNQLQAELVERQKAEDRMVEANAQLSMANLELQRTSAQLEATNQELESFSYSVSHDLRAPLRAITGFSQILLEDYGDRFDDDCKDYFDRISRNIHRMEALIDDLLRLSRISRAEINYGKVDLSEMVREIAGDLQASQPQRVVEFLIEPKAIAYTDRNLTLVVLENLLQNAWKYTNRHATARIEFGMATDIHQTLGQTTYFLRDDGAGFNMENSSKLFGAFQRLHSASEFPGTGIGLATVQRVIRRHGGKIWAEAAIEQGATFYFTLPDPP</sequence>
<dbReference type="SUPFAM" id="SSF55874">
    <property type="entry name" value="ATPase domain of HSP90 chaperone/DNA topoisomerase II/histidine kinase"/>
    <property type="match status" value="1"/>
</dbReference>
<dbReference type="InterPro" id="IPR005467">
    <property type="entry name" value="His_kinase_dom"/>
</dbReference>
<dbReference type="SMART" id="SM00388">
    <property type="entry name" value="HisKA"/>
    <property type="match status" value="1"/>
</dbReference>
<dbReference type="GO" id="GO:0007234">
    <property type="term" value="P:osmosensory signaling via phosphorelay pathway"/>
    <property type="evidence" value="ECO:0007669"/>
    <property type="project" value="TreeGrafter"/>
</dbReference>
<dbReference type="Pfam" id="PF01590">
    <property type="entry name" value="GAF"/>
    <property type="match status" value="1"/>
</dbReference>
<dbReference type="FunFam" id="1.10.287.130:FF:000070">
    <property type="entry name" value="Histidine kinase sensor protein"/>
    <property type="match status" value="1"/>
</dbReference>
<evidence type="ECO:0000256" key="2">
    <source>
        <dbReference type="ARBA" id="ARBA00006402"/>
    </source>
</evidence>
<dbReference type="SMART" id="SM00387">
    <property type="entry name" value="HATPase_c"/>
    <property type="match status" value="1"/>
</dbReference>
<feature type="domain" description="Histidine kinase" evidence="11">
    <location>
        <begin position="367"/>
        <end position="585"/>
    </location>
</feature>
<evidence type="ECO:0000256" key="5">
    <source>
        <dbReference type="ARBA" id="ARBA00022679"/>
    </source>
</evidence>
<comment type="caution">
    <text evidence="13">The sequence shown here is derived from an EMBL/GenBank/DDBJ whole genome shotgun (WGS) entry which is preliminary data.</text>
</comment>
<evidence type="ECO:0000256" key="3">
    <source>
        <dbReference type="ARBA" id="ARBA00012438"/>
    </source>
</evidence>
<dbReference type="PROSITE" id="PS50109">
    <property type="entry name" value="HIS_KIN"/>
    <property type="match status" value="1"/>
</dbReference>
<dbReference type="GO" id="GO:0016020">
    <property type="term" value="C:membrane"/>
    <property type="evidence" value="ECO:0007669"/>
    <property type="project" value="UniProtKB-SubCell"/>
</dbReference>
<evidence type="ECO:0000313" key="14">
    <source>
        <dbReference type="Proteomes" id="UP001333818"/>
    </source>
</evidence>
<dbReference type="CDD" id="cd00082">
    <property type="entry name" value="HisKA"/>
    <property type="match status" value="1"/>
</dbReference>
<evidence type="ECO:0000256" key="7">
    <source>
        <dbReference type="ARBA" id="ARBA00023012"/>
    </source>
</evidence>
<proteinExistence type="inferred from homology"/>
<evidence type="ECO:0000259" key="12">
    <source>
        <dbReference type="PROSITE" id="PS50112"/>
    </source>
</evidence>
<dbReference type="Gene3D" id="3.30.450.20">
    <property type="entry name" value="PAS domain"/>
    <property type="match status" value="1"/>
</dbReference>
<evidence type="ECO:0000256" key="4">
    <source>
        <dbReference type="ARBA" id="ARBA00022553"/>
    </source>
</evidence>
<dbReference type="InterPro" id="IPR003018">
    <property type="entry name" value="GAF"/>
</dbReference>